<comment type="caution">
    <text evidence="1">The sequence shown here is derived from an EMBL/GenBank/DDBJ whole genome shotgun (WGS) entry which is preliminary data.</text>
</comment>
<keyword evidence="2" id="KW-1185">Reference proteome</keyword>
<dbReference type="OrthoDB" id="5979581at2759"/>
<evidence type="ECO:0000313" key="1">
    <source>
        <dbReference type="EMBL" id="KLJ05564.1"/>
    </source>
</evidence>
<protein>
    <submittedName>
        <fullName evidence="1">Uncharacterized protein</fullName>
    </submittedName>
</protein>
<gene>
    <name evidence="1" type="ORF">EMPG_10961</name>
</gene>
<name>A0A0H1B2A7_9EURO</name>
<organism evidence="1 2">
    <name type="scientific">Blastomyces silverae</name>
    <dbReference type="NCBI Taxonomy" id="2060906"/>
    <lineage>
        <taxon>Eukaryota</taxon>
        <taxon>Fungi</taxon>
        <taxon>Dikarya</taxon>
        <taxon>Ascomycota</taxon>
        <taxon>Pezizomycotina</taxon>
        <taxon>Eurotiomycetes</taxon>
        <taxon>Eurotiomycetidae</taxon>
        <taxon>Onygenales</taxon>
        <taxon>Ajellomycetaceae</taxon>
        <taxon>Blastomyces</taxon>
    </lineage>
</organism>
<proteinExistence type="predicted"/>
<dbReference type="Gene3D" id="3.30.200.20">
    <property type="entry name" value="Phosphorylase Kinase, domain 1"/>
    <property type="match status" value="1"/>
</dbReference>
<dbReference type="STRING" id="2060906.A0A0H1B2A7"/>
<reference evidence="2" key="1">
    <citation type="journal article" date="2015" name="PLoS Genet.">
        <title>The dynamic genome and transcriptome of the human fungal pathogen Blastomyces and close relative Emmonsia.</title>
        <authorList>
            <person name="Munoz J.F."/>
            <person name="Gauthier G.M."/>
            <person name="Desjardins C.A."/>
            <person name="Gallo J.E."/>
            <person name="Holder J."/>
            <person name="Sullivan T.D."/>
            <person name="Marty A.J."/>
            <person name="Carmen J.C."/>
            <person name="Chen Z."/>
            <person name="Ding L."/>
            <person name="Gujja S."/>
            <person name="Magrini V."/>
            <person name="Misas E."/>
            <person name="Mitreva M."/>
            <person name="Priest M."/>
            <person name="Saif S."/>
            <person name="Whiston E.A."/>
            <person name="Young S."/>
            <person name="Zeng Q."/>
            <person name="Goldman W.E."/>
            <person name="Mardis E.R."/>
            <person name="Taylor J.W."/>
            <person name="McEwen J.G."/>
            <person name="Clay O.K."/>
            <person name="Klein B.S."/>
            <person name="Cuomo C.A."/>
        </authorList>
    </citation>
    <scope>NUCLEOTIDE SEQUENCE [LARGE SCALE GENOMIC DNA]</scope>
    <source>
        <strain evidence="2">UAMH 139</strain>
    </source>
</reference>
<dbReference type="AlphaFoldDB" id="A0A0H1B2A7"/>
<evidence type="ECO:0000313" key="2">
    <source>
        <dbReference type="Proteomes" id="UP000053573"/>
    </source>
</evidence>
<accession>A0A0H1B2A7</accession>
<dbReference type="EMBL" id="LDEV01003588">
    <property type="protein sequence ID" value="KLJ05564.1"/>
    <property type="molecule type" value="Genomic_DNA"/>
</dbReference>
<dbReference type="Proteomes" id="UP000053573">
    <property type="component" value="Unassembled WGS sequence"/>
</dbReference>
<sequence>MDRFLRLGRRLLSRAPSPLRVIRHDGFTTLDPVVKIEEEKMLAYEKGLFYPVKLGEVLNPRYQVLGKLGFSANSTVWFCHDLKYWLKAVTHTSLLANRKSVHIAM</sequence>